<gene>
    <name evidence="3" type="ORF">B0A49_01520</name>
</gene>
<dbReference type="InterPro" id="IPR015915">
    <property type="entry name" value="Kelch-typ_b-propeller"/>
</dbReference>
<dbReference type="SUPFAM" id="SSF117281">
    <property type="entry name" value="Kelch motif"/>
    <property type="match status" value="1"/>
</dbReference>
<dbReference type="STRING" id="331657.A0A4V5NKI4"/>
<dbReference type="AlphaFoldDB" id="A0A4V5NKI4"/>
<dbReference type="GO" id="GO:0019760">
    <property type="term" value="P:glucosinolate metabolic process"/>
    <property type="evidence" value="ECO:0007669"/>
    <property type="project" value="UniProtKB-ARBA"/>
</dbReference>
<sequence length="270" mass="28801">MTLYAVWTPIVPSKSLNRSSHSVAVVKAKAYIFGGELKPRTPLDSDIHVLDIQSFLLHPTIYLHAGCPAKGRIGTLHSLDLSSNKLSWEKLASAPEPGRGGTNLAVLPVAKPTLARFGGFAGHELAGLDLYDVATNTWSSSPHLPGANPPARSVAGFVGLARSKELSDSRAALALLFLGEQDPTPPEVGHDGAGRFHDDVWVLVQRHETDGGLALEWLGPLKRKEGSKGPTPRGWFGYAGYGPDGALMFGGLEDSNERAGDGWTLRIEEA</sequence>
<reference evidence="3 4" key="1">
    <citation type="submission" date="2017-03" db="EMBL/GenBank/DDBJ databases">
        <title>Genomes of endolithic fungi from Antarctica.</title>
        <authorList>
            <person name="Coleine C."/>
            <person name="Masonjones S."/>
            <person name="Stajich J.E."/>
        </authorList>
    </citation>
    <scope>NUCLEOTIDE SEQUENCE [LARGE SCALE GENOMIC DNA]</scope>
    <source>
        <strain evidence="3 4">CCFEE 5187</strain>
    </source>
</reference>
<comment type="caution">
    <text evidence="3">The sequence shown here is derived from an EMBL/GenBank/DDBJ whole genome shotgun (WGS) entry which is preliminary data.</text>
</comment>
<dbReference type="PANTHER" id="PTHR47435:SF4">
    <property type="entry name" value="KELCH REPEAT PROTEIN (AFU_ORTHOLOGUE AFUA_5G12780)"/>
    <property type="match status" value="1"/>
</dbReference>
<evidence type="ECO:0000313" key="3">
    <source>
        <dbReference type="EMBL" id="TKA81009.1"/>
    </source>
</evidence>
<proteinExistence type="predicted"/>
<dbReference type="PANTHER" id="PTHR47435">
    <property type="entry name" value="KELCH REPEAT PROTEIN (AFU_ORTHOLOGUE AFUA_5G12780)"/>
    <property type="match status" value="1"/>
</dbReference>
<keyword evidence="4" id="KW-1185">Reference proteome</keyword>
<dbReference type="Proteomes" id="UP000308768">
    <property type="component" value="Unassembled WGS sequence"/>
</dbReference>
<evidence type="ECO:0000256" key="2">
    <source>
        <dbReference type="ARBA" id="ARBA00023004"/>
    </source>
</evidence>
<keyword evidence="1" id="KW-0677">Repeat</keyword>
<organism evidence="3 4">
    <name type="scientific">Cryomyces minteri</name>
    <dbReference type="NCBI Taxonomy" id="331657"/>
    <lineage>
        <taxon>Eukaryota</taxon>
        <taxon>Fungi</taxon>
        <taxon>Dikarya</taxon>
        <taxon>Ascomycota</taxon>
        <taxon>Pezizomycotina</taxon>
        <taxon>Dothideomycetes</taxon>
        <taxon>Dothideomycetes incertae sedis</taxon>
        <taxon>Cryomyces</taxon>
    </lineage>
</organism>
<dbReference type="EMBL" id="NAJN01000038">
    <property type="protein sequence ID" value="TKA81009.1"/>
    <property type="molecule type" value="Genomic_DNA"/>
</dbReference>
<accession>A0A4V5NKI4</accession>
<evidence type="ECO:0000313" key="4">
    <source>
        <dbReference type="Proteomes" id="UP000308768"/>
    </source>
</evidence>
<keyword evidence="2" id="KW-0408">Iron</keyword>
<name>A0A4V5NKI4_9PEZI</name>
<protein>
    <submittedName>
        <fullName evidence="3">Uncharacterized protein</fullName>
    </submittedName>
</protein>
<dbReference type="OrthoDB" id="10250130at2759"/>
<dbReference type="Gene3D" id="2.120.10.80">
    <property type="entry name" value="Kelch-type beta propeller"/>
    <property type="match status" value="1"/>
</dbReference>
<evidence type="ECO:0000256" key="1">
    <source>
        <dbReference type="ARBA" id="ARBA00022737"/>
    </source>
</evidence>